<dbReference type="Pfam" id="PF01784">
    <property type="entry name" value="DUF34_NIF3"/>
    <property type="match status" value="1"/>
</dbReference>
<comment type="similarity">
    <text evidence="1">Belongs to the GTP cyclohydrolase I type 2/NIF3 family.</text>
</comment>
<dbReference type="InterPro" id="IPR036069">
    <property type="entry name" value="DUF34/NIF3_sf"/>
</dbReference>
<dbReference type="SUPFAM" id="SSF102705">
    <property type="entry name" value="NIF3 (NGG1p interacting factor 3)-like"/>
    <property type="match status" value="1"/>
</dbReference>
<dbReference type="PANTHER" id="PTHR13799">
    <property type="entry name" value="NGG1 INTERACTING FACTOR 3"/>
    <property type="match status" value="1"/>
</dbReference>
<evidence type="ECO:0000313" key="5">
    <source>
        <dbReference type="EMBL" id="SBV97815.1"/>
    </source>
</evidence>
<feature type="binding site" evidence="4">
    <location>
        <position position="224"/>
    </location>
    <ligand>
        <name>a divalent metal cation</name>
        <dbReference type="ChEBI" id="CHEBI:60240"/>
        <label>1</label>
    </ligand>
</feature>
<sequence length="263" mass="28188">MKISEIINNIEKIAPLANAAPWDTSGMQVAAVRDAASHLVLLLDPTPAGIATALKMGADMIVSHHPLAMTPRLPNVLDDYHTVLRLLFERDVPLYSAHTSLDASLHGPASWLADAFGVTNRHALEYIAEHPEGDPHYGFGIVGDLPEPLPYGAFTDKLAAALGKSGWRASGPKPETVSRMAYCPGSGASMIDAAAAFHADIYITGDMKYHAALETPIRALDVGHFILEEIMMRTFADQLRAVCAPVTVSHLEAADPFVFEGTA</sequence>
<feature type="binding site" evidence="4">
    <location>
        <position position="64"/>
    </location>
    <ligand>
        <name>a divalent metal cation</name>
        <dbReference type="ChEBI" id="CHEBI:60240"/>
        <label>2</label>
    </ligand>
</feature>
<evidence type="ECO:0000256" key="3">
    <source>
        <dbReference type="ARBA" id="ARBA00022723"/>
    </source>
</evidence>
<feature type="binding site" evidence="4">
    <location>
        <position position="102"/>
    </location>
    <ligand>
        <name>a divalent metal cation</name>
        <dbReference type="ChEBI" id="CHEBI:60240"/>
        <label>1</label>
    </ligand>
</feature>
<accession>A0A212JEX9</accession>
<name>A0A212JEX9_9DELT</name>
<dbReference type="Gene3D" id="3.40.1390.30">
    <property type="entry name" value="NIF3 (NGG1p interacting factor 3)-like"/>
    <property type="match status" value="2"/>
</dbReference>
<dbReference type="FunFam" id="3.40.1390.30:FF:000001">
    <property type="entry name" value="GTP cyclohydrolase 1 type 2"/>
    <property type="match status" value="1"/>
</dbReference>
<keyword evidence="3 4" id="KW-0479">Metal-binding</keyword>
<evidence type="ECO:0000256" key="4">
    <source>
        <dbReference type="PIRSR" id="PIRSR602678-1"/>
    </source>
</evidence>
<evidence type="ECO:0000256" key="1">
    <source>
        <dbReference type="ARBA" id="ARBA00006964"/>
    </source>
</evidence>
<feature type="binding site" evidence="4">
    <location>
        <position position="65"/>
    </location>
    <ligand>
        <name>a divalent metal cation</name>
        <dbReference type="ChEBI" id="CHEBI:60240"/>
        <label>1</label>
    </ligand>
</feature>
<dbReference type="GO" id="GO:0005737">
    <property type="term" value="C:cytoplasm"/>
    <property type="evidence" value="ECO:0007669"/>
    <property type="project" value="TreeGrafter"/>
</dbReference>
<dbReference type="AlphaFoldDB" id="A0A212JEX9"/>
<dbReference type="NCBIfam" id="TIGR00486">
    <property type="entry name" value="YbgI_SA1388"/>
    <property type="match status" value="1"/>
</dbReference>
<dbReference type="EMBL" id="FLUQ01000001">
    <property type="protein sequence ID" value="SBV97815.1"/>
    <property type="molecule type" value="Genomic_DNA"/>
</dbReference>
<dbReference type="PANTHER" id="PTHR13799:SF14">
    <property type="entry name" value="GTP CYCLOHYDROLASE 1 TYPE 2 HOMOLOG"/>
    <property type="match status" value="1"/>
</dbReference>
<evidence type="ECO:0000256" key="2">
    <source>
        <dbReference type="ARBA" id="ARBA00022112"/>
    </source>
</evidence>
<organism evidence="5">
    <name type="scientific">uncultured delta proteobacterium</name>
    <dbReference type="NCBI Taxonomy" id="34034"/>
    <lineage>
        <taxon>Bacteria</taxon>
        <taxon>Deltaproteobacteria</taxon>
        <taxon>environmental samples</taxon>
    </lineage>
</organism>
<dbReference type="InterPro" id="IPR002678">
    <property type="entry name" value="DUF34/NIF3"/>
</dbReference>
<proteinExistence type="inferred from homology"/>
<gene>
    <name evidence="5" type="ORF">KL86DPRO_11281</name>
</gene>
<protein>
    <recommendedName>
        <fullName evidence="2">GTP cyclohydrolase 1 type 2 homolog</fullName>
    </recommendedName>
</protein>
<feature type="binding site" evidence="4">
    <location>
        <position position="228"/>
    </location>
    <ligand>
        <name>a divalent metal cation</name>
        <dbReference type="ChEBI" id="CHEBI:60240"/>
        <label>1</label>
    </ligand>
</feature>
<dbReference type="GO" id="GO:0046872">
    <property type="term" value="F:metal ion binding"/>
    <property type="evidence" value="ECO:0007669"/>
    <property type="project" value="UniProtKB-KW"/>
</dbReference>
<reference evidence="5" key="1">
    <citation type="submission" date="2016-04" db="EMBL/GenBank/DDBJ databases">
        <authorList>
            <person name="Evans L.H."/>
            <person name="Alamgir A."/>
            <person name="Owens N."/>
            <person name="Weber N.D."/>
            <person name="Virtaneva K."/>
            <person name="Barbian K."/>
            <person name="Babar A."/>
            <person name="Rosenke K."/>
        </authorList>
    </citation>
    <scope>NUCLEOTIDE SEQUENCE</scope>
    <source>
        <strain evidence="5">86</strain>
    </source>
</reference>